<feature type="chain" id="PRO_5007828580" description="Sphingomyelin phosphodiesterase" evidence="7">
    <location>
        <begin position="25"/>
        <end position="659"/>
    </location>
</feature>
<dbReference type="SUPFAM" id="SSF56300">
    <property type="entry name" value="Metallo-dependent phosphatases"/>
    <property type="match status" value="1"/>
</dbReference>
<dbReference type="Pfam" id="PF00149">
    <property type="entry name" value="Metallophos"/>
    <property type="match status" value="1"/>
</dbReference>
<dbReference type="GO" id="GO:0006685">
    <property type="term" value="P:sphingomyelin catabolic process"/>
    <property type="evidence" value="ECO:0007669"/>
    <property type="project" value="UniProtKB-UniRule"/>
</dbReference>
<comment type="caution">
    <text evidence="9">The sequence shown here is derived from an EMBL/GenBank/DDBJ whole genome shotgun (WGS) entry which is preliminary data.</text>
</comment>
<comment type="similarity">
    <text evidence="4">Belongs to the acid sphingomyelinase family.</text>
</comment>
<evidence type="ECO:0000313" key="10">
    <source>
        <dbReference type="Proteomes" id="UP000076552"/>
    </source>
</evidence>
<keyword evidence="5" id="KW-0479">Metal-binding</keyword>
<dbReference type="InterPro" id="IPR004843">
    <property type="entry name" value="Calcineurin-like_PHP"/>
</dbReference>
<feature type="disulfide bond" evidence="6">
    <location>
        <begin position="582"/>
        <end position="586"/>
    </location>
</feature>
<feature type="domain" description="Saposin B-type" evidence="8">
    <location>
        <begin position="57"/>
        <end position="143"/>
    </location>
</feature>
<feature type="disulfide bond" evidence="6">
    <location>
        <begin position="202"/>
        <end position="226"/>
    </location>
</feature>
<gene>
    <name evidence="9" type="ORF">CT0861_01286</name>
</gene>
<dbReference type="GO" id="GO:0046872">
    <property type="term" value="F:metal ion binding"/>
    <property type="evidence" value="ECO:0007669"/>
    <property type="project" value="UniProtKB-KW"/>
</dbReference>
<reference evidence="9 10" key="1">
    <citation type="submission" date="2015-06" db="EMBL/GenBank/DDBJ databases">
        <title>Survival trade-offs in plant roots during colonization by closely related pathogenic and mutualistic fungi.</title>
        <authorList>
            <person name="Hacquard S."/>
            <person name="Kracher B."/>
            <person name="Hiruma K."/>
            <person name="Weinman A."/>
            <person name="Muench P."/>
            <person name="Garrido Oter R."/>
            <person name="Ver Loren van Themaat E."/>
            <person name="Dallerey J.-F."/>
            <person name="Damm U."/>
            <person name="Henrissat B."/>
            <person name="Lespinet O."/>
            <person name="Thon M."/>
            <person name="Kemen E."/>
            <person name="McHardy A.C."/>
            <person name="Schulze-Lefert P."/>
            <person name="O'Connell R.J."/>
        </authorList>
    </citation>
    <scope>NUCLEOTIDE SEQUENCE [LARGE SCALE GENOMIC DNA]</scope>
    <source>
        <strain evidence="9 10">0861</strain>
    </source>
</reference>
<feature type="binding site" evidence="5">
    <location>
        <position position="452"/>
    </location>
    <ligand>
        <name>Zn(2+)</name>
        <dbReference type="ChEBI" id="CHEBI:29105"/>
        <label>1</label>
    </ligand>
</feature>
<dbReference type="PANTHER" id="PTHR10340:SF34">
    <property type="entry name" value="SPHINGOMYELIN PHOSPHODIESTERASE"/>
    <property type="match status" value="1"/>
</dbReference>
<evidence type="ECO:0000256" key="5">
    <source>
        <dbReference type="PIRSR" id="PIRSR000948-1"/>
    </source>
</evidence>
<dbReference type="EMBL" id="LFIV01000082">
    <property type="protein sequence ID" value="KZL70884.1"/>
    <property type="molecule type" value="Genomic_DNA"/>
</dbReference>
<name>A0A161VIQ3_9PEZI</name>
<feature type="binding site" evidence="5">
    <location>
        <position position="253"/>
    </location>
    <ligand>
        <name>Zn(2+)</name>
        <dbReference type="ChEBI" id="CHEBI:29105"/>
        <label>1</label>
    </ligand>
</feature>
<feature type="binding site" evidence="5">
    <location>
        <position position="450"/>
    </location>
    <ligand>
        <name>Zn(2+)</name>
        <dbReference type="ChEBI" id="CHEBI:29105"/>
        <label>2</label>
    </ligand>
</feature>
<evidence type="ECO:0000256" key="7">
    <source>
        <dbReference type="SAM" id="SignalP"/>
    </source>
</evidence>
<dbReference type="AlphaFoldDB" id="A0A161VIQ3"/>
<feature type="binding site" evidence="5">
    <location>
        <position position="396"/>
    </location>
    <ligand>
        <name>Zn(2+)</name>
        <dbReference type="ChEBI" id="CHEBI:29105"/>
        <label>2</label>
    </ligand>
</feature>
<proteinExistence type="inferred from homology"/>
<keyword evidence="4" id="KW-0326">Glycosidase</keyword>
<evidence type="ECO:0000256" key="4">
    <source>
        <dbReference type="PIRNR" id="PIRNR000948"/>
    </source>
</evidence>
<dbReference type="Gene3D" id="3.60.21.10">
    <property type="match status" value="1"/>
</dbReference>
<keyword evidence="1 4" id="KW-0378">Hydrolase</keyword>
<sequence>MKISPLTLIATSINIWSIIGVVDARQSPGSLDIQLQENISESAIPTSVDGILGSLTSNNNCFGCQGILLILRTLANLGDDVFIGALQKLCSAASLQSEDEDVCDGTIALEGPVIASSLRELTLGSKTAQIFCTTLLGLCDYPEVEPYAVPVPPRPINSITHLNATVNTTRPTVFKVAHFSDIHIDPLYVTGSNANCSKPMCCRSYTPADEPGNTDFPAGPFGDHNCGAPISLEKSMYEAIKAFAPDFAIFTGDIVDHAIWNTTVEQNSAEISMAYQHMSDAGLQIYGTIGNHEMSPVNAIPPTHLGNSAQWLYNILSDAWKNWIGSPAEVKEIGAYSVQSPRTNLRIISISTNMWYTLNFWLYQDVQKDPSNHIQWLVSELDKAEKAGERVYLVGHMPMGTSDALHDASNYFDQVINRYKSTIAAMFFGELNSYNHFASFVVFSNRALGHTHLDHFQISYSDYKHRTASNAVAMSYIAPSMTPLSGMPAFRIYTIDAATFNILDIDTYVADMNDPAFQIHPVWEKYYSAKEVYGALIDPFISPSAELSPALWHNVTVALEKNTAAFDAYWARKTRGWNVPPCDDGCRSLEICQLRAARSQDNCFVPTPGTSFGIRAEKGGTLNSAECGRSVARETIGSLAVRKDLLELLVSLLKEHQGH</sequence>
<dbReference type="GO" id="GO:0016020">
    <property type="term" value="C:membrane"/>
    <property type="evidence" value="ECO:0007669"/>
    <property type="project" value="GOC"/>
</dbReference>
<dbReference type="InterPro" id="IPR041805">
    <property type="entry name" value="ASMase/PPN1_MPP"/>
</dbReference>
<dbReference type="STRING" id="708197.A0A161VIQ3"/>
<comment type="function">
    <text evidence="4">Converts sphingomyelin to ceramide.</text>
</comment>
<keyword evidence="5" id="KW-0862">Zinc</keyword>
<organism evidence="9 10">
    <name type="scientific">Colletotrichum tofieldiae</name>
    <dbReference type="NCBI Taxonomy" id="708197"/>
    <lineage>
        <taxon>Eukaryota</taxon>
        <taxon>Fungi</taxon>
        <taxon>Dikarya</taxon>
        <taxon>Ascomycota</taxon>
        <taxon>Pezizomycotina</taxon>
        <taxon>Sordariomycetes</taxon>
        <taxon>Hypocreomycetidae</taxon>
        <taxon>Glomerellales</taxon>
        <taxon>Glomerellaceae</taxon>
        <taxon>Colletotrichum</taxon>
        <taxon>Colletotrichum spaethianum species complex</taxon>
    </lineage>
</organism>
<keyword evidence="10" id="KW-1185">Reference proteome</keyword>
<evidence type="ECO:0000259" key="8">
    <source>
        <dbReference type="PROSITE" id="PS50015"/>
    </source>
</evidence>
<keyword evidence="2 6" id="KW-1015">Disulfide bond</keyword>
<dbReference type="GO" id="GO:0016798">
    <property type="term" value="F:hydrolase activity, acting on glycosyl bonds"/>
    <property type="evidence" value="ECO:0007669"/>
    <property type="project" value="UniProtKB-KW"/>
</dbReference>
<evidence type="ECO:0000256" key="2">
    <source>
        <dbReference type="ARBA" id="ARBA00023157"/>
    </source>
</evidence>
<evidence type="ECO:0000256" key="1">
    <source>
        <dbReference type="ARBA" id="ARBA00022801"/>
    </source>
</evidence>
<dbReference type="CDD" id="cd00842">
    <property type="entry name" value="MPP_ASMase"/>
    <property type="match status" value="1"/>
</dbReference>
<feature type="binding site" evidence="5">
    <location>
        <position position="181"/>
    </location>
    <ligand>
        <name>Zn(2+)</name>
        <dbReference type="ChEBI" id="CHEBI:29105"/>
        <label>1</label>
    </ligand>
</feature>
<dbReference type="InterPro" id="IPR029052">
    <property type="entry name" value="Metallo-depent_PP-like"/>
</dbReference>
<dbReference type="PIRSF" id="PIRSF000948">
    <property type="entry name" value="Sphingomy_PDE"/>
    <property type="match status" value="1"/>
</dbReference>
<keyword evidence="7" id="KW-0732">Signal</keyword>
<dbReference type="PANTHER" id="PTHR10340">
    <property type="entry name" value="SPHINGOMYELIN PHOSPHODIESTERASE"/>
    <property type="match status" value="1"/>
</dbReference>
<dbReference type="InterPro" id="IPR011160">
    <property type="entry name" value="Sphingomy_PDE"/>
</dbReference>
<feature type="binding site" evidence="5">
    <location>
        <position position="253"/>
    </location>
    <ligand>
        <name>Zn(2+)</name>
        <dbReference type="ChEBI" id="CHEBI:29105"/>
        <label>2</label>
    </ligand>
</feature>
<dbReference type="InterPro" id="IPR008139">
    <property type="entry name" value="SaposinB_dom"/>
</dbReference>
<evidence type="ECO:0000256" key="6">
    <source>
        <dbReference type="PIRSR" id="PIRSR000948-2"/>
    </source>
</evidence>
<feature type="signal peptide" evidence="7">
    <location>
        <begin position="1"/>
        <end position="24"/>
    </location>
</feature>
<evidence type="ECO:0000256" key="3">
    <source>
        <dbReference type="ARBA" id="ARBA00023180"/>
    </source>
</evidence>
<feature type="disulfide bond" evidence="6">
    <location>
        <begin position="90"/>
        <end position="103"/>
    </location>
</feature>
<keyword evidence="3" id="KW-0325">Glycoprotein</keyword>
<evidence type="ECO:0000313" key="9">
    <source>
        <dbReference type="EMBL" id="KZL70884.1"/>
    </source>
</evidence>
<feature type="binding site" evidence="5">
    <location>
        <position position="183"/>
    </location>
    <ligand>
        <name>Zn(2+)</name>
        <dbReference type="ChEBI" id="CHEBI:29105"/>
        <label>1</label>
    </ligand>
</feature>
<accession>A0A161VIQ3</accession>
<dbReference type="Proteomes" id="UP000076552">
    <property type="component" value="Unassembled WGS sequence"/>
</dbReference>
<comment type="cofactor">
    <cofactor evidence="5">
        <name>Zn(2+)</name>
        <dbReference type="ChEBI" id="CHEBI:29105"/>
    </cofactor>
    <text evidence="5">Binds 2 Zn(2+) ions per subunit.</text>
</comment>
<dbReference type="GO" id="GO:0004767">
    <property type="term" value="F:sphingomyelin phosphodiesterase activity"/>
    <property type="evidence" value="ECO:0007669"/>
    <property type="project" value="UniProtKB-UniRule"/>
</dbReference>
<feature type="disulfide bond" evidence="6">
    <location>
        <begin position="61"/>
        <end position="139"/>
    </location>
</feature>
<feature type="binding site" evidence="5">
    <location>
        <position position="291"/>
    </location>
    <ligand>
        <name>Zn(2+)</name>
        <dbReference type="ChEBI" id="CHEBI:29105"/>
        <label>2</label>
    </ligand>
</feature>
<protein>
    <recommendedName>
        <fullName evidence="4">Sphingomyelin phosphodiesterase</fullName>
    </recommendedName>
</protein>
<dbReference type="PROSITE" id="PS50015">
    <property type="entry name" value="SAP_B"/>
    <property type="match status" value="1"/>
</dbReference>
<feature type="disulfide bond" evidence="6">
    <location>
        <begin position="196"/>
        <end position="201"/>
    </location>
</feature>